<evidence type="ECO:0000256" key="13">
    <source>
        <dbReference type="SAM" id="SignalP"/>
    </source>
</evidence>
<comment type="caution">
    <text evidence="16">The sequence shown here is derived from an EMBL/GenBank/DDBJ whole genome shotgun (WGS) entry which is preliminary data.</text>
</comment>
<dbReference type="GO" id="GO:0009279">
    <property type="term" value="C:cell outer membrane"/>
    <property type="evidence" value="ECO:0007669"/>
    <property type="project" value="UniProtKB-SubCell"/>
</dbReference>
<dbReference type="Proteomes" id="UP000309138">
    <property type="component" value="Unassembled WGS sequence"/>
</dbReference>
<evidence type="ECO:0000256" key="1">
    <source>
        <dbReference type="ARBA" id="ARBA00004571"/>
    </source>
</evidence>
<keyword evidence="3 11" id="KW-1134">Transmembrane beta strand</keyword>
<dbReference type="SUPFAM" id="SSF56935">
    <property type="entry name" value="Porins"/>
    <property type="match status" value="1"/>
</dbReference>
<dbReference type="Gene3D" id="2.40.170.20">
    <property type="entry name" value="TonB-dependent receptor, beta-barrel domain"/>
    <property type="match status" value="2"/>
</dbReference>
<evidence type="ECO:0000256" key="5">
    <source>
        <dbReference type="ARBA" id="ARBA00022692"/>
    </source>
</evidence>
<dbReference type="AlphaFoldDB" id="A0A4U1L1K7"/>
<accession>A0A4U1L1K7</accession>
<evidence type="ECO:0000259" key="14">
    <source>
        <dbReference type="Pfam" id="PF00593"/>
    </source>
</evidence>
<dbReference type="EMBL" id="SWKR01000002">
    <property type="protein sequence ID" value="TKD50060.1"/>
    <property type="molecule type" value="Genomic_DNA"/>
</dbReference>
<keyword evidence="6" id="KW-0408">Iron</keyword>
<name>A0A4U1L1K7_9SPHN</name>
<dbReference type="PROSITE" id="PS52016">
    <property type="entry name" value="TONB_DEPENDENT_REC_3"/>
    <property type="match status" value="1"/>
</dbReference>
<evidence type="ECO:0000256" key="10">
    <source>
        <dbReference type="ARBA" id="ARBA00023237"/>
    </source>
</evidence>
<sequence length="899" mass="96385">MMKIRLLAASALGLVAAAPLHAQTVTTPPGEASDPVASASVDQDDFGSANDIVVTATRRAETVQDVPIAVTAVGAELLDNANVQDIRGLEQLAPSLQTTTGQSAATGSSLSIRGIGTAGDNPGFEPAVGVFIDGVFRARAGVALAELPELERVEILRGPQGTLFGRNTSAGALSVVTAQPQFDLGGYVEGVYGNYDAIELRGGLTGPVSESFALRVDGGYRKRDGYIDDANSDRSINNIDRYYARGQALYDGGTVTFRLIGDYYETDEECCGAVSVSRGGPATVLNQVAGRRGLVGLYTGAPSDRIQAISPNRGYSERVRDWGVSGELNAELGSINFTSITAYRKWRALRDQDIDFSGVDRAYREDYRSDLTDFTQEIRFQGSAFDGALDFLIGGFYLNETNSLRDTVRVGNDANAYVDTLLAGALSAPPAGGGIGRPAQFFGSFNVPTLPQLIGSVSGGPALPAGTVPLFSQLLLLQSPQLLAAAQANPALLAYLNTPLSGNQAGQGNNNDDFRVKTDAFAIFTHNIFNITDDLSLTLGARWNYEKKRLDASINNNTGGCGFFLGNDPRAAIYRGAIQAASPALFANLFLLSCNPAINTEFNGQYNDERSDSQITGTAKLAYKLSPEVLSYISYDRGFKSGGYNLDQASFDTAVLGGDGPQATDLEFDKEVVDAFELGVKMQPSREFTFNAAVFYQKFRGLQSLIFSGNNFVVQNVPDATSKGVEAEGIIQPTRSLIIRTGYTYNEAFYNRSNNFAGTPLSGLEGRQFLNIPRHVVSLATTWTPPITNNINGLLHVDMRYNSEVNIACPTVSLTRPGGCDPRFSGGQPIGVFNPGYPIINARIGVQSEDRSRSLEFFVENLTNQYFNITGFAVPEQTGNFAGYPGLPRFYGVRVRAGF</sequence>
<comment type="similarity">
    <text evidence="11 12">Belongs to the TonB-dependent receptor family.</text>
</comment>
<evidence type="ECO:0000256" key="6">
    <source>
        <dbReference type="ARBA" id="ARBA00023004"/>
    </source>
</evidence>
<dbReference type="GO" id="GO:0006826">
    <property type="term" value="P:iron ion transport"/>
    <property type="evidence" value="ECO:0007669"/>
    <property type="project" value="UniProtKB-KW"/>
</dbReference>
<dbReference type="OrthoDB" id="9760333at2"/>
<keyword evidence="8 12" id="KW-0798">TonB box</keyword>
<keyword evidence="5 11" id="KW-0812">Transmembrane</keyword>
<dbReference type="InterPro" id="IPR036942">
    <property type="entry name" value="Beta-barrel_TonB_sf"/>
</dbReference>
<keyword evidence="13" id="KW-0732">Signal</keyword>
<keyword evidence="17" id="KW-1185">Reference proteome</keyword>
<evidence type="ECO:0000256" key="3">
    <source>
        <dbReference type="ARBA" id="ARBA00022452"/>
    </source>
</evidence>
<dbReference type="Pfam" id="PF07715">
    <property type="entry name" value="Plug"/>
    <property type="match status" value="1"/>
</dbReference>
<dbReference type="InterPro" id="IPR000531">
    <property type="entry name" value="Beta-barrel_TonB"/>
</dbReference>
<dbReference type="InterPro" id="IPR012910">
    <property type="entry name" value="Plug_dom"/>
</dbReference>
<evidence type="ECO:0000256" key="9">
    <source>
        <dbReference type="ARBA" id="ARBA00023136"/>
    </source>
</evidence>
<feature type="domain" description="TonB-dependent receptor plug" evidence="15">
    <location>
        <begin position="63"/>
        <end position="172"/>
    </location>
</feature>
<feature type="signal peptide" evidence="13">
    <location>
        <begin position="1"/>
        <end position="22"/>
    </location>
</feature>
<gene>
    <name evidence="16" type="ORF">FBR43_04290</name>
</gene>
<keyword evidence="10 11" id="KW-0998">Cell outer membrane</keyword>
<proteinExistence type="inferred from homology"/>
<evidence type="ECO:0000313" key="16">
    <source>
        <dbReference type="EMBL" id="TKD50060.1"/>
    </source>
</evidence>
<reference evidence="16 17" key="1">
    <citation type="submission" date="2019-04" db="EMBL/GenBank/DDBJ databases">
        <authorList>
            <person name="Yang Y."/>
            <person name="Wei D."/>
        </authorList>
    </citation>
    <scope>NUCLEOTIDE SEQUENCE [LARGE SCALE GENOMIC DNA]</scope>
    <source>
        <strain evidence="16 17">L-1-4w-11</strain>
    </source>
</reference>
<evidence type="ECO:0000256" key="12">
    <source>
        <dbReference type="RuleBase" id="RU003357"/>
    </source>
</evidence>
<dbReference type="PANTHER" id="PTHR32552:SF81">
    <property type="entry name" value="TONB-DEPENDENT OUTER MEMBRANE RECEPTOR"/>
    <property type="match status" value="1"/>
</dbReference>
<evidence type="ECO:0000256" key="8">
    <source>
        <dbReference type="ARBA" id="ARBA00023077"/>
    </source>
</evidence>
<feature type="domain" description="TonB-dependent receptor-like beta-barrel" evidence="14">
    <location>
        <begin position="471"/>
        <end position="862"/>
    </location>
</feature>
<organism evidence="16 17">
    <name type="scientific">Sphingomonas baiyangensis</name>
    <dbReference type="NCBI Taxonomy" id="2572576"/>
    <lineage>
        <taxon>Bacteria</taxon>
        <taxon>Pseudomonadati</taxon>
        <taxon>Pseudomonadota</taxon>
        <taxon>Alphaproteobacteria</taxon>
        <taxon>Sphingomonadales</taxon>
        <taxon>Sphingomonadaceae</taxon>
        <taxon>Sphingomonas</taxon>
    </lineage>
</organism>
<evidence type="ECO:0000256" key="2">
    <source>
        <dbReference type="ARBA" id="ARBA00022448"/>
    </source>
</evidence>
<evidence type="ECO:0000256" key="4">
    <source>
        <dbReference type="ARBA" id="ARBA00022496"/>
    </source>
</evidence>
<dbReference type="Pfam" id="PF00593">
    <property type="entry name" value="TonB_dep_Rec_b-barrel"/>
    <property type="match status" value="1"/>
</dbReference>
<evidence type="ECO:0000313" key="17">
    <source>
        <dbReference type="Proteomes" id="UP000309138"/>
    </source>
</evidence>
<protein>
    <submittedName>
        <fullName evidence="16">TonB-dependent receptor</fullName>
    </submittedName>
</protein>
<feature type="chain" id="PRO_5020455162" evidence="13">
    <location>
        <begin position="23"/>
        <end position="899"/>
    </location>
</feature>
<keyword evidence="16" id="KW-0675">Receptor</keyword>
<keyword evidence="7" id="KW-0406">Ion transport</keyword>
<dbReference type="RefSeq" id="WP_136942002.1">
    <property type="nucleotide sequence ID" value="NZ_SWKR01000002.1"/>
</dbReference>
<keyword evidence="2 11" id="KW-0813">Transport</keyword>
<dbReference type="InterPro" id="IPR039426">
    <property type="entry name" value="TonB-dep_rcpt-like"/>
</dbReference>
<evidence type="ECO:0000256" key="11">
    <source>
        <dbReference type="PROSITE-ProRule" id="PRU01360"/>
    </source>
</evidence>
<comment type="subcellular location">
    <subcellularLocation>
        <location evidence="1 11">Cell outer membrane</location>
        <topology evidence="1 11">Multi-pass membrane protein</topology>
    </subcellularLocation>
</comment>
<keyword evidence="4" id="KW-0410">Iron transport</keyword>
<keyword evidence="9 11" id="KW-0472">Membrane</keyword>
<evidence type="ECO:0000256" key="7">
    <source>
        <dbReference type="ARBA" id="ARBA00023065"/>
    </source>
</evidence>
<evidence type="ECO:0000259" key="15">
    <source>
        <dbReference type="Pfam" id="PF07715"/>
    </source>
</evidence>
<dbReference type="PANTHER" id="PTHR32552">
    <property type="entry name" value="FERRICHROME IRON RECEPTOR-RELATED"/>
    <property type="match status" value="1"/>
</dbReference>